<name>A0A330GUH1_9HYPH</name>
<dbReference type="OrthoDB" id="9812802at2"/>
<evidence type="ECO:0000256" key="1">
    <source>
        <dbReference type="SAM" id="Phobius"/>
    </source>
</evidence>
<keyword evidence="1" id="KW-1133">Transmembrane helix</keyword>
<feature type="transmembrane region" description="Helical" evidence="1">
    <location>
        <begin position="12"/>
        <end position="31"/>
    </location>
</feature>
<dbReference type="EMBL" id="QMBQ01000002">
    <property type="protein sequence ID" value="RAZ78120.1"/>
    <property type="molecule type" value="Genomic_DNA"/>
</dbReference>
<evidence type="ECO:0008006" key="4">
    <source>
        <dbReference type="Google" id="ProtNLM"/>
    </source>
</evidence>
<proteinExistence type="predicted"/>
<dbReference type="AlphaFoldDB" id="A0A330GUH1"/>
<protein>
    <recommendedName>
        <fullName evidence="4">Transmembrane protein</fullName>
    </recommendedName>
</protein>
<gene>
    <name evidence="2" type="ORF">DPM35_05830</name>
</gene>
<keyword evidence="3" id="KW-1185">Reference proteome</keyword>
<dbReference type="RefSeq" id="WP_112126384.1">
    <property type="nucleotide sequence ID" value="NZ_QMBQ01000002.1"/>
</dbReference>
<comment type="caution">
    <text evidence="2">The sequence shown here is derived from an EMBL/GenBank/DDBJ whole genome shotgun (WGS) entry which is preliminary data.</text>
</comment>
<keyword evidence="1" id="KW-0812">Transmembrane</keyword>
<feature type="transmembrane region" description="Helical" evidence="1">
    <location>
        <begin position="37"/>
        <end position="63"/>
    </location>
</feature>
<evidence type="ECO:0000313" key="2">
    <source>
        <dbReference type="EMBL" id="RAZ78120.1"/>
    </source>
</evidence>
<reference evidence="3" key="1">
    <citation type="submission" date="2018-06" db="EMBL/GenBank/DDBJ databases">
        <authorList>
            <person name="Helene L.C."/>
            <person name="Dall'Agnol R."/>
            <person name="Delamuta J.R."/>
            <person name="Hungria M."/>
        </authorList>
    </citation>
    <scope>NUCLEOTIDE SEQUENCE [LARGE SCALE GENOMIC DNA]</scope>
    <source>
        <strain evidence="3">CNPSo 3140</strain>
    </source>
</reference>
<evidence type="ECO:0000313" key="3">
    <source>
        <dbReference type="Proteomes" id="UP000251956"/>
    </source>
</evidence>
<keyword evidence="1" id="KW-0472">Membrane</keyword>
<reference evidence="2 3" key="2">
    <citation type="submission" date="2018-07" db="EMBL/GenBank/DDBJ databases">
        <title>Diversity of Mesorhizobium strains in Brazil.</title>
        <authorList>
            <person name="Helene L.C.F."/>
            <person name="Dall'Agnol R."/>
            <person name="Delamuta J.R.M."/>
            <person name="Hungria M."/>
        </authorList>
    </citation>
    <scope>NUCLEOTIDE SEQUENCE [LARGE SCALE GENOMIC DNA]</scope>
    <source>
        <strain evidence="2 3">CNPSo 3140</strain>
    </source>
</reference>
<sequence>MDWSKWIRQLHRWLSIVFTVTVVANFIAMTMGPPPAWIVYSPLIPLFLLLFSGLYMFVLPYAARWRGEPSRERTGSA</sequence>
<accession>A0A330GUH1</accession>
<organism evidence="2 3">
    <name type="scientific">Mesorhizobium atlanticum</name>
    <dbReference type="NCBI Taxonomy" id="2233532"/>
    <lineage>
        <taxon>Bacteria</taxon>
        <taxon>Pseudomonadati</taxon>
        <taxon>Pseudomonadota</taxon>
        <taxon>Alphaproteobacteria</taxon>
        <taxon>Hyphomicrobiales</taxon>
        <taxon>Phyllobacteriaceae</taxon>
        <taxon>Mesorhizobium</taxon>
    </lineage>
</organism>
<dbReference type="Proteomes" id="UP000251956">
    <property type="component" value="Unassembled WGS sequence"/>
</dbReference>